<dbReference type="Pfam" id="PF16794">
    <property type="entry name" value="fn3_4"/>
    <property type="match status" value="1"/>
</dbReference>
<reference evidence="10" key="1">
    <citation type="submission" date="2025-08" db="UniProtKB">
        <authorList>
            <consortium name="Ensembl"/>
        </authorList>
    </citation>
    <scope>IDENTIFICATION</scope>
</reference>
<feature type="compositionally biased region" description="Polar residues" evidence="8">
    <location>
        <begin position="524"/>
        <end position="555"/>
    </location>
</feature>
<comment type="similarity">
    <text evidence="2">Belongs to the MCAF family.</text>
</comment>
<proteinExistence type="inferred from homology"/>
<feature type="compositionally biased region" description="Polar residues" evidence="8">
    <location>
        <begin position="163"/>
        <end position="173"/>
    </location>
</feature>
<dbReference type="PROSITE" id="PS50853">
    <property type="entry name" value="FN3"/>
    <property type="match status" value="1"/>
</dbReference>
<feature type="compositionally biased region" description="Polar residues" evidence="8">
    <location>
        <begin position="336"/>
        <end position="356"/>
    </location>
</feature>
<evidence type="ECO:0000313" key="11">
    <source>
        <dbReference type="Proteomes" id="UP000261540"/>
    </source>
</evidence>
<feature type="compositionally biased region" description="Low complexity" evidence="8">
    <location>
        <begin position="138"/>
        <end position="153"/>
    </location>
</feature>
<evidence type="ECO:0000259" key="9">
    <source>
        <dbReference type="PROSITE" id="PS50853"/>
    </source>
</evidence>
<feature type="compositionally biased region" description="Low complexity" evidence="8">
    <location>
        <begin position="275"/>
        <end position="289"/>
    </location>
</feature>
<evidence type="ECO:0000256" key="7">
    <source>
        <dbReference type="ARBA" id="ARBA00023242"/>
    </source>
</evidence>
<feature type="compositionally biased region" description="Basic and acidic residues" evidence="8">
    <location>
        <begin position="238"/>
        <end position="251"/>
    </location>
</feature>
<reference evidence="10" key="2">
    <citation type="submission" date="2025-09" db="UniProtKB">
        <authorList>
            <consortium name="Ensembl"/>
        </authorList>
    </citation>
    <scope>IDENTIFICATION</scope>
</reference>
<feature type="compositionally biased region" description="Polar residues" evidence="8">
    <location>
        <begin position="835"/>
        <end position="861"/>
    </location>
</feature>
<dbReference type="Pfam" id="PF16788">
    <property type="entry name" value="ATF7IP_BD"/>
    <property type="match status" value="1"/>
</dbReference>
<dbReference type="InterPro" id="IPR056565">
    <property type="entry name" value="Fn3_ATF7IP"/>
</dbReference>
<feature type="region of interest" description="Disordered" evidence="8">
    <location>
        <begin position="733"/>
        <end position="863"/>
    </location>
</feature>
<feature type="region of interest" description="Disordered" evidence="8">
    <location>
        <begin position="876"/>
        <end position="924"/>
    </location>
</feature>
<feature type="compositionally biased region" description="Basic and acidic residues" evidence="8">
    <location>
        <begin position="310"/>
        <end position="333"/>
    </location>
</feature>
<feature type="compositionally biased region" description="Basic and acidic residues" evidence="8">
    <location>
        <begin position="176"/>
        <end position="208"/>
    </location>
</feature>
<feature type="region of interest" description="Disordered" evidence="8">
    <location>
        <begin position="376"/>
        <end position="397"/>
    </location>
</feature>
<keyword evidence="7" id="KW-0539">Nucleus</keyword>
<dbReference type="GO" id="GO:0005634">
    <property type="term" value="C:nucleus"/>
    <property type="evidence" value="ECO:0007669"/>
    <property type="project" value="UniProtKB-SubCell"/>
</dbReference>
<evidence type="ECO:0000256" key="3">
    <source>
        <dbReference type="ARBA" id="ARBA00022491"/>
    </source>
</evidence>
<dbReference type="InterPro" id="IPR036116">
    <property type="entry name" value="FN3_sf"/>
</dbReference>
<feature type="compositionally biased region" description="Low complexity" evidence="8">
    <location>
        <begin position="877"/>
        <end position="892"/>
    </location>
</feature>
<dbReference type="GO" id="GO:0005667">
    <property type="term" value="C:transcription regulator complex"/>
    <property type="evidence" value="ECO:0007669"/>
    <property type="project" value="TreeGrafter"/>
</dbReference>
<dbReference type="PANTHER" id="PTHR23210:SF26">
    <property type="entry name" value="ACTIVATING TRANSCRIPTION FACTOR 7-INTERACTING PROTEIN 1"/>
    <property type="match status" value="1"/>
</dbReference>
<keyword evidence="5" id="KW-0010">Activator</keyword>
<organism evidence="10 11">
    <name type="scientific">Paramormyrops kingsleyae</name>
    <dbReference type="NCBI Taxonomy" id="1676925"/>
    <lineage>
        <taxon>Eukaryota</taxon>
        <taxon>Metazoa</taxon>
        <taxon>Chordata</taxon>
        <taxon>Craniata</taxon>
        <taxon>Vertebrata</taxon>
        <taxon>Euteleostomi</taxon>
        <taxon>Actinopterygii</taxon>
        <taxon>Neopterygii</taxon>
        <taxon>Teleostei</taxon>
        <taxon>Osteoglossocephala</taxon>
        <taxon>Osteoglossomorpha</taxon>
        <taxon>Osteoglossiformes</taxon>
        <taxon>Mormyridae</taxon>
        <taxon>Paramormyrops</taxon>
    </lineage>
</organism>
<dbReference type="Ensembl" id="ENSPKIT00000040558.1">
    <property type="protein sequence ID" value="ENSPKIP00000016077.1"/>
    <property type="gene ID" value="ENSPKIG00000002554.1"/>
</dbReference>
<feature type="compositionally biased region" description="Low complexity" evidence="8">
    <location>
        <begin position="87"/>
        <end position="100"/>
    </location>
</feature>
<evidence type="ECO:0000256" key="1">
    <source>
        <dbReference type="ARBA" id="ARBA00004123"/>
    </source>
</evidence>
<feature type="compositionally biased region" description="Basic and acidic residues" evidence="8">
    <location>
        <begin position="110"/>
        <end position="122"/>
    </location>
</feature>
<feature type="region of interest" description="Disordered" evidence="8">
    <location>
        <begin position="87"/>
        <end position="363"/>
    </location>
</feature>
<keyword evidence="3" id="KW-0678">Repressor</keyword>
<dbReference type="Gene3D" id="2.60.40.10">
    <property type="entry name" value="Immunoglobulins"/>
    <property type="match status" value="1"/>
</dbReference>
<evidence type="ECO:0000256" key="4">
    <source>
        <dbReference type="ARBA" id="ARBA00023015"/>
    </source>
</evidence>
<evidence type="ECO:0000256" key="2">
    <source>
        <dbReference type="ARBA" id="ARBA00010344"/>
    </source>
</evidence>
<dbReference type="STRING" id="1676925.ENSPKIP00000016077"/>
<sequence length="1034" mass="108023">MIKVDLKLLASHLGCILAMNHVLSGLDFWAPPTLTRMWFGKGCISTFCKVKKMEVAVAEEPQKKVFRARKTMKISDRQQLEFLHNSLPSSSTVTTSSTSHPSPPLVNGNHRGEDHPDSEKEGQSPTDSGQKTSHAAFPTSRSPSPLALSLSLSPSPPCHSSETKTQSPLTSTPPRSPKEEQHKEAAAVSENGKRVEKTEKGELKKEGEAATSLVNNKKNGHAKPDKPSKGPYVGLTDSTRKTREKQTAKDKKLSKKPMVTEPPLATDPLEDDKTTSLPLNTPSPSSSHTPEPDQEVKEGFLVLSEEDENQAERDETKEKEVTEEEQKVEKMEVDTETSGSGQSSAAPHVSTSSPTPLASGEDCNGVQVGLKRVLSKDTSTDGKLDVEERGGKRQKVDGEELEAQLELKISADAGRRLKLEKVVQQLVEEQLRVLQLTVFDRSLQELRERVEKMDCATKHQHTLNTLQAKIARLAKKFGAANQSKENVKKPEVSSTASTAPTAPTTSVSTSSATPVSRPSRTTAESRQAAQNQPVNSVSSTACPNESKSPSTTSLQASSATVPAPVVSFVTTSTASSAAPSASNSATVTSQNQPGALMLKAAPASGIVPQSAPGSAPQAVPLQPLLIQLPLTVTNAQGGAMVANHSTGVELFPVTSLAAVSTSKSKTTTTFILQKSGPLSSVPPLTPIPSIAVARAVPPGGSGIVSTPASGVSVSSARTPTQAISVVGVTSSSFASSGPAATGGQSTGSAASGPTMASKTDNQPSSSSAKTPVQASRTNSSGAVIDLTEDDDDVQVTGVQKGPVPSGPAVSSSSSSSSSSFSFSQRPVGAPPPLISANNMHTSATGGLLRSSPQTGQHSVGGSQVAVLQRSLQARLGNTSSTAAPSPVSSSNPQPCPLPPLPSPPPLPARLPPEALHTSPPQQPQLKLARVQSQNGIVLSWCVAETDRSCAAVDSYHLYAYHQDGAALAGGLSPPSHWKKIGDVKALPLPMACTLTQFVSGSTYYFAVQARDVYGRFGPFCDPQCTDVIGSSSSN</sequence>
<dbReference type="GO" id="GO:0006355">
    <property type="term" value="P:regulation of DNA-templated transcription"/>
    <property type="evidence" value="ECO:0007669"/>
    <property type="project" value="TreeGrafter"/>
</dbReference>
<dbReference type="GeneTree" id="ENSGT00530000063707"/>
<evidence type="ECO:0000256" key="5">
    <source>
        <dbReference type="ARBA" id="ARBA00023159"/>
    </source>
</evidence>
<feature type="compositionally biased region" description="Pro residues" evidence="8">
    <location>
        <begin position="893"/>
        <end position="910"/>
    </location>
</feature>
<dbReference type="InterPro" id="IPR026085">
    <property type="entry name" value="ATF7-int"/>
</dbReference>
<dbReference type="InterPro" id="IPR013783">
    <property type="entry name" value="Ig-like_fold"/>
</dbReference>
<dbReference type="InterPro" id="IPR003961">
    <property type="entry name" value="FN3_dom"/>
</dbReference>
<evidence type="ECO:0000256" key="6">
    <source>
        <dbReference type="ARBA" id="ARBA00023163"/>
    </source>
</evidence>
<dbReference type="SUPFAM" id="SSF49265">
    <property type="entry name" value="Fibronectin type III"/>
    <property type="match status" value="1"/>
</dbReference>
<protein>
    <recommendedName>
        <fullName evidence="9">Fibronectin type-III domain-containing protein</fullName>
    </recommendedName>
</protein>
<evidence type="ECO:0000313" key="10">
    <source>
        <dbReference type="Ensembl" id="ENSPKIP00000016077.1"/>
    </source>
</evidence>
<feature type="domain" description="Fibronectin type-III" evidence="9">
    <location>
        <begin position="919"/>
        <end position="1031"/>
    </location>
</feature>
<keyword evidence="4" id="KW-0805">Transcription regulation</keyword>
<feature type="compositionally biased region" description="Low complexity" evidence="8">
    <location>
        <begin position="493"/>
        <end position="522"/>
    </location>
</feature>
<evidence type="ECO:0000256" key="8">
    <source>
        <dbReference type="SAM" id="MobiDB-lite"/>
    </source>
</evidence>
<dbReference type="Proteomes" id="UP000261540">
    <property type="component" value="Unplaced"/>
</dbReference>
<feature type="compositionally biased region" description="Low complexity" evidence="8">
    <location>
        <begin position="810"/>
        <end position="823"/>
    </location>
</feature>
<feature type="compositionally biased region" description="Low complexity" evidence="8">
    <location>
        <begin position="734"/>
        <end position="754"/>
    </location>
</feature>
<feature type="compositionally biased region" description="Polar residues" evidence="8">
    <location>
        <begin position="123"/>
        <end position="133"/>
    </location>
</feature>
<feature type="compositionally biased region" description="Polar residues" evidence="8">
    <location>
        <begin position="756"/>
        <end position="781"/>
    </location>
</feature>
<keyword evidence="6" id="KW-0804">Transcription</keyword>
<keyword evidence="11" id="KW-1185">Reference proteome</keyword>
<dbReference type="InterPro" id="IPR031870">
    <property type="entry name" value="ATF7IP_BD"/>
</dbReference>
<accession>A0A3B3RBM5</accession>
<name>A0A3B3RBM5_9TELE</name>
<comment type="subcellular location">
    <subcellularLocation>
        <location evidence="1">Nucleus</location>
    </subcellularLocation>
</comment>
<feature type="region of interest" description="Disordered" evidence="8">
    <location>
        <begin position="481"/>
        <end position="559"/>
    </location>
</feature>
<dbReference type="AlphaFoldDB" id="A0A3B3RBM5"/>
<dbReference type="PANTHER" id="PTHR23210">
    <property type="entry name" value="ACTIVATING TRANSCRIPTION FACTOR 7 INTERACTING PROTEIN"/>
    <property type="match status" value="1"/>
</dbReference>
<dbReference type="GO" id="GO:0003712">
    <property type="term" value="F:transcription coregulator activity"/>
    <property type="evidence" value="ECO:0007669"/>
    <property type="project" value="TreeGrafter"/>
</dbReference>